<evidence type="ECO:0000256" key="3">
    <source>
        <dbReference type="SAM" id="MobiDB-lite"/>
    </source>
</evidence>
<accession>A0A0E3WQE8</accession>
<protein>
    <recommendedName>
        <fullName evidence="4">DUF2341 domain-containing protein</fullName>
    </recommendedName>
</protein>
<keyword evidence="1" id="KW-0378">Hydrolase</keyword>
<dbReference type="STRING" id="1434111.MSLAZ_0174"/>
<organism evidence="5 6">
    <name type="scientific">Methanosarcina lacustris Z-7289</name>
    <dbReference type="NCBI Taxonomy" id="1434111"/>
    <lineage>
        <taxon>Archaea</taxon>
        <taxon>Methanobacteriati</taxon>
        <taxon>Methanobacteriota</taxon>
        <taxon>Stenosarchaea group</taxon>
        <taxon>Methanomicrobia</taxon>
        <taxon>Methanosarcinales</taxon>
        <taxon>Methanosarcinaceae</taxon>
        <taxon>Methanosarcina</taxon>
    </lineage>
</organism>
<proteinExistence type="predicted"/>
<dbReference type="SUPFAM" id="SSF51445">
    <property type="entry name" value="(Trans)glycosidases"/>
    <property type="match status" value="1"/>
</dbReference>
<dbReference type="PANTHER" id="PTHR46290">
    <property type="entry name" value="DI-N-ACETYLCHITOBIASE"/>
    <property type="match status" value="1"/>
</dbReference>
<dbReference type="GO" id="GO:0016798">
    <property type="term" value="F:hydrolase activity, acting on glycosyl bonds"/>
    <property type="evidence" value="ECO:0007669"/>
    <property type="project" value="UniProtKB-KW"/>
</dbReference>
<dbReference type="InterPro" id="IPR018765">
    <property type="entry name" value="DUF2341"/>
</dbReference>
<dbReference type="InterPro" id="IPR017853">
    <property type="entry name" value="GH"/>
</dbReference>
<dbReference type="RefSeq" id="WP_048124243.1">
    <property type="nucleotide sequence ID" value="NZ_CP009515.1"/>
</dbReference>
<feature type="region of interest" description="Disordered" evidence="3">
    <location>
        <begin position="354"/>
        <end position="385"/>
    </location>
</feature>
<dbReference type="EMBL" id="CP009515">
    <property type="protein sequence ID" value="AKB73435.1"/>
    <property type="molecule type" value="Genomic_DNA"/>
</dbReference>
<sequence>MKKRLITCGIISIFFLVLITGFTVATANDLLAPSTINDTDAYSQEIVITENSGTNLMGYQVPINLDSSNFNFSKAKTDGSDLRFFSGGQTLNYWIENWDSKAEEALIWVRVPSLPANRSITLLMKCGNPADKAVSNGGKTFEFFEGFEGDKLQGFVWNAESAGGGLVEVKNGICKVSAPKVHAYDSSLIYSKKSFDINSMFVVKRMKVTTGTDGRGPLLRQGFIDQINSRKNEIKHETEFANESRVGWETSYRKERFKSFDRTDVGVPEGEWYTSGIAWYEENDTRKVAWYKNGVRDTRMNYASNDYVTDIPMHVYLYAASYSDASKNTGYMAVDYAFVRKFVESEPTVRFASDQIKTETSAENSLTGSDSIPESVTPTETETPVPEVLVTEETSGTPVQIQENQSGNETQAPEILFPRYSVNVSGVKLSSPYRFDFPVLTKDLESSRIDTIFLSMNGGDVWQYERFVKMAHEDGLSVHAVLFEELNCTEEGAVNTSQAYLGSILDYNEKSLAPFDGINIYIKTSNDSDSKKGCMDYLDLFKAAREKAGKQISISASIPPGYDASNVEKIAPLVDFFVVRAYDREKESLISESDIVDAVAPEMGEIRGVNSKGIIEISVDEGFEDKYSIQNLFATLAEYYAGDSAFTGVSISNYDTYKDLPVKTEPKEQKSILPGFETLSVLLAGLGAFAFLKEKKK</sequence>
<dbReference type="OrthoDB" id="101984at2157"/>
<keyword evidence="6" id="KW-1185">Reference proteome</keyword>
<dbReference type="PATRIC" id="fig|1434111.4.peg.212"/>
<dbReference type="Pfam" id="PF10102">
    <property type="entry name" value="DUF2341"/>
    <property type="match status" value="1"/>
</dbReference>
<feature type="compositionally biased region" description="Polar residues" evidence="3">
    <location>
        <begin position="358"/>
        <end position="372"/>
    </location>
</feature>
<feature type="compositionally biased region" description="Low complexity" evidence="3">
    <location>
        <begin position="373"/>
        <end position="385"/>
    </location>
</feature>
<keyword evidence="2" id="KW-0326">Glycosidase</keyword>
<evidence type="ECO:0000259" key="4">
    <source>
        <dbReference type="Pfam" id="PF10102"/>
    </source>
</evidence>
<dbReference type="InterPro" id="IPR051887">
    <property type="entry name" value="GH18_Domain-Containing"/>
</dbReference>
<evidence type="ECO:0000313" key="6">
    <source>
        <dbReference type="Proteomes" id="UP000033072"/>
    </source>
</evidence>
<evidence type="ECO:0000313" key="5">
    <source>
        <dbReference type="EMBL" id="AKB73435.1"/>
    </source>
</evidence>
<dbReference type="HOGENOM" id="CLU_392631_0_0_2"/>
<dbReference type="GeneID" id="24804846"/>
<name>A0A0E3WQE8_9EURY</name>
<dbReference type="AlphaFoldDB" id="A0A0E3WQE8"/>
<dbReference type="Gene3D" id="3.20.20.80">
    <property type="entry name" value="Glycosidases"/>
    <property type="match status" value="1"/>
</dbReference>
<reference evidence="5 6" key="1">
    <citation type="submission" date="2014-07" db="EMBL/GenBank/DDBJ databases">
        <title>Methanogenic archaea and the global carbon cycle.</title>
        <authorList>
            <person name="Henriksen J.R."/>
            <person name="Luke J."/>
            <person name="Reinhart S."/>
            <person name="Benedict M.N."/>
            <person name="Youngblut N.D."/>
            <person name="Metcalf M.E."/>
            <person name="Whitaker R.J."/>
            <person name="Metcalf W.W."/>
        </authorList>
    </citation>
    <scope>NUCLEOTIDE SEQUENCE [LARGE SCALE GENOMIC DNA]</scope>
    <source>
        <strain evidence="5 6">Z-7289</strain>
    </source>
</reference>
<gene>
    <name evidence="5" type="ORF">MSLAZ_0174</name>
</gene>
<feature type="domain" description="DUF2341" evidence="4">
    <location>
        <begin position="78"/>
        <end position="159"/>
    </location>
</feature>
<dbReference type="KEGG" id="mls:MSLAZ_0174"/>
<dbReference type="PANTHER" id="PTHR46290:SF1">
    <property type="entry name" value="DI-N-ACETYLCHITOBIASE"/>
    <property type="match status" value="1"/>
</dbReference>
<dbReference type="Proteomes" id="UP000033072">
    <property type="component" value="Chromosome"/>
</dbReference>
<evidence type="ECO:0000256" key="2">
    <source>
        <dbReference type="ARBA" id="ARBA00023295"/>
    </source>
</evidence>
<evidence type="ECO:0000256" key="1">
    <source>
        <dbReference type="ARBA" id="ARBA00022801"/>
    </source>
</evidence>